<evidence type="ECO:0000313" key="2">
    <source>
        <dbReference type="EMBL" id="MFL9833145.1"/>
    </source>
</evidence>
<keyword evidence="1" id="KW-0732">Signal</keyword>
<proteinExistence type="predicted"/>
<accession>A0ABW8Y1E0</accession>
<feature type="signal peptide" evidence="1">
    <location>
        <begin position="1"/>
        <end position="18"/>
    </location>
</feature>
<gene>
    <name evidence="2" type="ORF">ABS765_03770</name>
</gene>
<name>A0ABW8Y1E0_9FLAO</name>
<dbReference type="RefSeq" id="WP_408087686.1">
    <property type="nucleotide sequence ID" value="NZ_JBELPY010000001.1"/>
</dbReference>
<feature type="chain" id="PRO_5045892166" evidence="1">
    <location>
        <begin position="19"/>
        <end position="123"/>
    </location>
</feature>
<sequence length="123" mass="13927">MKKGILSVAIFLCAFTFAQTGSDRDSHGCIGSAGYTYSKIKKNCVRVFEQEIKINQLNPKNSSSSMAAIIFSENKRKAEVLLPGENIILRKKCRKDIWKKGKYILTPTETGYKLEKDKITIYQ</sequence>
<protein>
    <submittedName>
        <fullName evidence="2">Uncharacterized protein</fullName>
    </submittedName>
</protein>
<organism evidence="2 3">
    <name type="scientific">Chryseobacterium terrae</name>
    <dbReference type="NCBI Taxonomy" id="3163299"/>
    <lineage>
        <taxon>Bacteria</taxon>
        <taxon>Pseudomonadati</taxon>
        <taxon>Bacteroidota</taxon>
        <taxon>Flavobacteriia</taxon>
        <taxon>Flavobacteriales</taxon>
        <taxon>Weeksellaceae</taxon>
        <taxon>Chryseobacterium group</taxon>
        <taxon>Chryseobacterium</taxon>
    </lineage>
</organism>
<dbReference type="EMBL" id="JBELPY010000001">
    <property type="protein sequence ID" value="MFL9833145.1"/>
    <property type="molecule type" value="Genomic_DNA"/>
</dbReference>
<keyword evidence="3" id="KW-1185">Reference proteome</keyword>
<evidence type="ECO:0000313" key="3">
    <source>
        <dbReference type="Proteomes" id="UP001629058"/>
    </source>
</evidence>
<evidence type="ECO:0000256" key="1">
    <source>
        <dbReference type="SAM" id="SignalP"/>
    </source>
</evidence>
<comment type="caution">
    <text evidence="2">The sequence shown here is derived from an EMBL/GenBank/DDBJ whole genome shotgun (WGS) entry which is preliminary data.</text>
</comment>
<dbReference type="Proteomes" id="UP001629058">
    <property type="component" value="Unassembled WGS sequence"/>
</dbReference>
<reference evidence="2 3" key="1">
    <citation type="submission" date="2024-06" db="EMBL/GenBank/DDBJ databases">
        <authorList>
            <person name="Kaempfer P."/>
            <person name="Viver T."/>
        </authorList>
    </citation>
    <scope>NUCLEOTIDE SEQUENCE [LARGE SCALE GENOMIC DNA]</scope>
    <source>
        <strain evidence="2 3">ST-37</strain>
    </source>
</reference>